<sequence>MPIYLLDVIALSCFFICWAGYTGFARKKAKTTNCVARCLHQHRIHWMYEVIGRDIRVGEAALLANLERNIAFFASSTLLILAGVLTLFAQVDRLESVIGSIPYTEAPNHAMVQLKLSLLALIFVMAFLHFTWSLRQYGFVNVMIGACPFDDSGENENLNKYAEQMAIVQDQAAHAFNYGLRSYYFSIAALCWFFHPVTFILASLFVVYTLYNREFRSKAVKAITLGQQYLDHEFALRHSKSTIAEKINQNVSDK</sequence>
<keyword evidence="1" id="KW-0812">Transmembrane</keyword>
<dbReference type="InterPro" id="IPR006747">
    <property type="entry name" value="DUF599"/>
</dbReference>
<dbReference type="Proteomes" id="UP000202259">
    <property type="component" value="Chromosome"/>
</dbReference>
<protein>
    <submittedName>
        <fullName evidence="2">DUF599 domain-containing protein</fullName>
    </submittedName>
</protein>
<reference evidence="2 3" key="1">
    <citation type="submission" date="2017-08" db="EMBL/GenBank/DDBJ databases">
        <title>Complete genome of Colwellia sp. NB097-1, a psychrophile bacterium ioslated from Bering Sea.</title>
        <authorList>
            <person name="Chen X."/>
        </authorList>
    </citation>
    <scope>NUCLEOTIDE SEQUENCE [LARGE SCALE GENOMIC DNA]</scope>
    <source>
        <strain evidence="2 3">NB097-1</strain>
    </source>
</reference>
<feature type="transmembrane region" description="Helical" evidence="1">
    <location>
        <begin position="183"/>
        <end position="211"/>
    </location>
</feature>
<dbReference type="Pfam" id="PF04654">
    <property type="entry name" value="DUF599"/>
    <property type="match status" value="1"/>
</dbReference>
<keyword evidence="1" id="KW-0472">Membrane</keyword>
<dbReference type="KEGG" id="cber:B5D82_19680"/>
<proteinExistence type="predicted"/>
<dbReference type="EMBL" id="CP020465">
    <property type="protein sequence ID" value="ASP49792.1"/>
    <property type="molecule type" value="Genomic_DNA"/>
</dbReference>
<feature type="transmembrane region" description="Helical" evidence="1">
    <location>
        <begin position="70"/>
        <end position="91"/>
    </location>
</feature>
<keyword evidence="3" id="KW-1185">Reference proteome</keyword>
<dbReference type="RefSeq" id="WP_081154182.1">
    <property type="nucleotide sequence ID" value="NZ_CP020465.1"/>
</dbReference>
<evidence type="ECO:0000313" key="2">
    <source>
        <dbReference type="EMBL" id="ASP49792.1"/>
    </source>
</evidence>
<evidence type="ECO:0000256" key="1">
    <source>
        <dbReference type="SAM" id="Phobius"/>
    </source>
</evidence>
<name>A0A222GDM0_9GAMM</name>
<accession>A0A222GDM0</accession>
<keyword evidence="1" id="KW-1133">Transmembrane helix</keyword>
<organism evidence="2 3">
    <name type="scientific">Cognaticolwellia beringensis</name>
    <dbReference type="NCBI Taxonomy" id="1967665"/>
    <lineage>
        <taxon>Bacteria</taxon>
        <taxon>Pseudomonadati</taxon>
        <taxon>Pseudomonadota</taxon>
        <taxon>Gammaproteobacteria</taxon>
        <taxon>Alteromonadales</taxon>
        <taxon>Colwelliaceae</taxon>
        <taxon>Cognaticolwellia</taxon>
    </lineage>
</organism>
<dbReference type="PANTHER" id="PTHR31881">
    <property type="match status" value="1"/>
</dbReference>
<feature type="transmembrane region" description="Helical" evidence="1">
    <location>
        <begin position="112"/>
        <end position="132"/>
    </location>
</feature>
<gene>
    <name evidence="2" type="ORF">B5D82_19680</name>
</gene>
<dbReference type="OrthoDB" id="8524743at2"/>
<dbReference type="PANTHER" id="PTHR31881:SF6">
    <property type="entry name" value="OS09G0494600 PROTEIN"/>
    <property type="match status" value="1"/>
</dbReference>
<evidence type="ECO:0000313" key="3">
    <source>
        <dbReference type="Proteomes" id="UP000202259"/>
    </source>
</evidence>
<dbReference type="AlphaFoldDB" id="A0A222GDM0"/>